<dbReference type="AlphaFoldDB" id="G9Y0Q5"/>
<dbReference type="PANTHER" id="PTHR33420:SF27">
    <property type="entry name" value="PROTEIN FIMG"/>
    <property type="match status" value="1"/>
</dbReference>
<feature type="signal peptide" evidence="1">
    <location>
        <begin position="1"/>
        <end position="25"/>
    </location>
</feature>
<dbReference type="InterPro" id="IPR036937">
    <property type="entry name" value="Adhesion_dom_fimbrial_sf"/>
</dbReference>
<dbReference type="RefSeq" id="WP_004089057.1">
    <property type="nucleotide sequence ID" value="NZ_JH417484.1"/>
</dbReference>
<dbReference type="GO" id="GO:0009289">
    <property type="term" value="C:pilus"/>
    <property type="evidence" value="ECO:0007669"/>
    <property type="project" value="InterPro"/>
</dbReference>
<dbReference type="InterPro" id="IPR050263">
    <property type="entry name" value="Bact_Fimbrial_Adh_Pro"/>
</dbReference>
<dbReference type="PATRIC" id="fig|1002364.3.peg.101"/>
<gene>
    <name evidence="2" type="ORF">HMPREF0454_00113</name>
</gene>
<evidence type="ECO:0000256" key="1">
    <source>
        <dbReference type="SAM" id="SignalP"/>
    </source>
</evidence>
<dbReference type="SUPFAM" id="SSF49401">
    <property type="entry name" value="Bacterial adhesins"/>
    <property type="match status" value="1"/>
</dbReference>
<accession>G9Y0Q5</accession>
<evidence type="ECO:0000313" key="3">
    <source>
        <dbReference type="Proteomes" id="UP000005959"/>
    </source>
</evidence>
<dbReference type="GO" id="GO:0043709">
    <property type="term" value="P:cell adhesion involved in single-species biofilm formation"/>
    <property type="evidence" value="ECO:0007669"/>
    <property type="project" value="TreeGrafter"/>
</dbReference>
<dbReference type="Proteomes" id="UP000005959">
    <property type="component" value="Unassembled WGS sequence"/>
</dbReference>
<dbReference type="EMBL" id="AGCI01000004">
    <property type="protein sequence ID" value="EHM48501.1"/>
    <property type="molecule type" value="Genomic_DNA"/>
</dbReference>
<name>G9Y0Q5_HAFAL</name>
<evidence type="ECO:0000313" key="2">
    <source>
        <dbReference type="EMBL" id="EHM48501.1"/>
    </source>
</evidence>
<feature type="chain" id="PRO_5003528438" evidence="1">
    <location>
        <begin position="26"/>
        <end position="177"/>
    </location>
</feature>
<organism evidence="2 3">
    <name type="scientific">Hafnia alvei ATCC 51873</name>
    <dbReference type="NCBI Taxonomy" id="1002364"/>
    <lineage>
        <taxon>Bacteria</taxon>
        <taxon>Pseudomonadati</taxon>
        <taxon>Pseudomonadota</taxon>
        <taxon>Gammaproteobacteria</taxon>
        <taxon>Enterobacterales</taxon>
        <taxon>Hafniaceae</taxon>
        <taxon>Hafnia</taxon>
    </lineage>
</organism>
<dbReference type="Gene3D" id="2.60.40.1090">
    <property type="entry name" value="Fimbrial-type adhesion domain"/>
    <property type="match status" value="1"/>
</dbReference>
<sequence>MQYSKLATLCAFALTGALMATGAQAADTTINITATVTATPCTVTTTPTVNIGFDLGAAEVALANTDSSAGVETSIMLTGCPATTKSVEATFVGPDVAGDVNGYGMKGSDGKIATTGSIRLTNMADNIQIDKANNKYTVIPAADGSAEFKLRAYMRSITGGVEPDTYTTPIEVTYAYH</sequence>
<dbReference type="PANTHER" id="PTHR33420">
    <property type="entry name" value="FIMBRIAL SUBUNIT ELFA-RELATED"/>
    <property type="match status" value="1"/>
</dbReference>
<reference evidence="2 3" key="1">
    <citation type="submission" date="2011-08" db="EMBL/GenBank/DDBJ databases">
        <authorList>
            <person name="Weinstock G."/>
            <person name="Sodergren E."/>
            <person name="Clifton S."/>
            <person name="Fulton L."/>
            <person name="Fulton B."/>
            <person name="Courtney L."/>
            <person name="Fronick C."/>
            <person name="Harrison M."/>
            <person name="Strong C."/>
            <person name="Farmer C."/>
            <person name="Delahaunty K."/>
            <person name="Markovic C."/>
            <person name="Hall O."/>
            <person name="Minx P."/>
            <person name="Tomlinson C."/>
            <person name="Mitreva M."/>
            <person name="Hou S."/>
            <person name="Chen J."/>
            <person name="Wollam A."/>
            <person name="Pepin K.H."/>
            <person name="Johnson M."/>
            <person name="Bhonagiri V."/>
            <person name="Zhang X."/>
            <person name="Suruliraj S."/>
            <person name="Warren W."/>
            <person name="Chinwalla A."/>
            <person name="Mardis E.R."/>
            <person name="Wilson R.K."/>
        </authorList>
    </citation>
    <scope>NUCLEOTIDE SEQUENCE [LARGE SCALE GENOMIC DNA]</scope>
    <source>
        <strain evidence="2 3">ATCC 51873</strain>
    </source>
</reference>
<protein>
    <submittedName>
        <fullName evidence="2">Fimbrial protein</fullName>
    </submittedName>
</protein>
<dbReference type="InterPro" id="IPR008966">
    <property type="entry name" value="Adhesion_dom_sf"/>
</dbReference>
<keyword evidence="1" id="KW-0732">Signal</keyword>
<comment type="caution">
    <text evidence="2">The sequence shown here is derived from an EMBL/GenBank/DDBJ whole genome shotgun (WGS) entry which is preliminary data.</text>
</comment>
<proteinExistence type="predicted"/>
<dbReference type="HOGENOM" id="CLU_1515871_0_0_6"/>